<evidence type="ECO:0000313" key="2">
    <source>
        <dbReference type="Proteomes" id="UP000266673"/>
    </source>
</evidence>
<keyword evidence="2" id="KW-1185">Reference proteome</keyword>
<reference evidence="1 2" key="1">
    <citation type="submission" date="2018-06" db="EMBL/GenBank/DDBJ databases">
        <title>Comparative genomics reveals the genomic features of Rhizophagus irregularis, R. cerebriforme, R. diaphanum and Gigaspora rosea, and their symbiotic lifestyle signature.</title>
        <authorList>
            <person name="Morin E."/>
            <person name="San Clemente H."/>
            <person name="Chen E.C.H."/>
            <person name="De La Providencia I."/>
            <person name="Hainaut M."/>
            <person name="Kuo A."/>
            <person name="Kohler A."/>
            <person name="Murat C."/>
            <person name="Tang N."/>
            <person name="Roy S."/>
            <person name="Loubradou J."/>
            <person name="Henrissat B."/>
            <person name="Grigoriev I.V."/>
            <person name="Corradi N."/>
            <person name="Roux C."/>
            <person name="Martin F.M."/>
        </authorList>
    </citation>
    <scope>NUCLEOTIDE SEQUENCE [LARGE SCALE GENOMIC DNA]</scope>
    <source>
        <strain evidence="1 2">DAOM 194757</strain>
    </source>
</reference>
<name>A0A397UDM5_9GLOM</name>
<comment type="caution">
    <text evidence="1">The sequence shown here is derived from an EMBL/GenBank/DDBJ whole genome shotgun (WGS) entry which is preliminary data.</text>
</comment>
<accession>A0A397UDM5</accession>
<protein>
    <submittedName>
        <fullName evidence="1">Uncharacterized protein</fullName>
    </submittedName>
</protein>
<dbReference type="STRING" id="44941.A0A397UDM5"/>
<dbReference type="Proteomes" id="UP000266673">
    <property type="component" value="Unassembled WGS sequence"/>
</dbReference>
<evidence type="ECO:0000313" key="1">
    <source>
        <dbReference type="EMBL" id="RIB08274.1"/>
    </source>
</evidence>
<dbReference type="AlphaFoldDB" id="A0A397UDM5"/>
<dbReference type="OrthoDB" id="1431934at2759"/>
<organism evidence="1 2">
    <name type="scientific">Gigaspora rosea</name>
    <dbReference type="NCBI Taxonomy" id="44941"/>
    <lineage>
        <taxon>Eukaryota</taxon>
        <taxon>Fungi</taxon>
        <taxon>Fungi incertae sedis</taxon>
        <taxon>Mucoromycota</taxon>
        <taxon>Glomeromycotina</taxon>
        <taxon>Glomeromycetes</taxon>
        <taxon>Diversisporales</taxon>
        <taxon>Gigasporaceae</taxon>
        <taxon>Gigaspora</taxon>
    </lineage>
</organism>
<proteinExistence type="predicted"/>
<gene>
    <name evidence="1" type="ORF">C2G38_2045295</name>
</gene>
<sequence length="118" mass="13541">MCKNCVERHIDASLNGKGDGLFIQCPFEECKKANQELFESIKNDTRFLDGAKILGVGLPKLIMKEMISCYTHEVPWHENMSCIQYEETRKESEAATNHYLMEHTKSCPKYGTHIEKNG</sequence>
<dbReference type="EMBL" id="QKWP01001529">
    <property type="protein sequence ID" value="RIB08274.1"/>
    <property type="molecule type" value="Genomic_DNA"/>
</dbReference>